<feature type="compositionally biased region" description="Basic and acidic residues" evidence="1">
    <location>
        <begin position="83"/>
        <end position="97"/>
    </location>
</feature>
<organism evidence="2">
    <name type="scientific">Castellaniella ginsengisoli</name>
    <dbReference type="NCBI Taxonomy" id="546114"/>
    <lineage>
        <taxon>Bacteria</taxon>
        <taxon>Pseudomonadati</taxon>
        <taxon>Pseudomonadota</taxon>
        <taxon>Betaproteobacteria</taxon>
        <taxon>Burkholderiales</taxon>
        <taxon>Alcaligenaceae</taxon>
        <taxon>Castellaniella</taxon>
    </lineage>
</organism>
<protein>
    <submittedName>
        <fullName evidence="2">YdaU family protein</fullName>
    </submittedName>
</protein>
<gene>
    <name evidence="2" type="ORF">ABRZ04_05275</name>
</gene>
<proteinExistence type="predicted"/>
<evidence type="ECO:0000313" key="2">
    <source>
        <dbReference type="EMBL" id="XDJ48477.1"/>
    </source>
</evidence>
<dbReference type="AlphaFoldDB" id="A0AB39D0X2"/>
<dbReference type="EMBL" id="CP158254">
    <property type="protein sequence ID" value="XDJ48477.1"/>
    <property type="molecule type" value="Genomic_DNA"/>
</dbReference>
<dbReference type="Pfam" id="PF07120">
    <property type="entry name" value="DUF1376"/>
    <property type="match status" value="1"/>
</dbReference>
<feature type="region of interest" description="Disordered" evidence="1">
    <location>
        <begin position="83"/>
        <end position="163"/>
    </location>
</feature>
<feature type="compositionally biased region" description="Polar residues" evidence="1">
    <location>
        <begin position="99"/>
        <end position="116"/>
    </location>
</feature>
<dbReference type="RefSeq" id="WP_368640594.1">
    <property type="nucleotide sequence ID" value="NZ_CP158254.1"/>
</dbReference>
<sequence length="242" mass="27150">MNYYPHHIGDYLKDTAHLTMIEDGAYRRLIDLYYLHEKPLPAEKRQVYRLARAASTAERGAVDTILDEYFTLTPEGWTHRRCDAEVAKSREKSEKARTSAASRWQSKTHSDGNANASGKDANAYANAQETHGRTHSDGNAYPITNNQEDNPPTPLSGGSGWQKPDWVPADLWTEFEALRKKRKKPLTDRARDMAVAKLQALQDGGHDVKAVMEQSILHAWDTFYPLKSDAAPVAAEAWSDAV</sequence>
<dbReference type="InterPro" id="IPR010781">
    <property type="entry name" value="DUF1376"/>
</dbReference>
<reference evidence="2" key="1">
    <citation type="submission" date="2024-05" db="EMBL/GenBank/DDBJ databases">
        <authorList>
            <person name="Luo Y.-C."/>
            <person name="Nicholds J."/>
            <person name="Mortimer T."/>
            <person name="Maboni G."/>
        </authorList>
    </citation>
    <scope>NUCLEOTIDE SEQUENCE</scope>
    <source>
        <strain evidence="2">151836</strain>
    </source>
</reference>
<name>A0AB39D0X2_9BURK</name>
<evidence type="ECO:0000256" key="1">
    <source>
        <dbReference type="SAM" id="MobiDB-lite"/>
    </source>
</evidence>
<accession>A0AB39D0X2</accession>